<dbReference type="CDD" id="cd00876">
    <property type="entry name" value="Ras"/>
    <property type="match status" value="1"/>
</dbReference>
<dbReference type="SMART" id="SM00175">
    <property type="entry name" value="RAB"/>
    <property type="match status" value="1"/>
</dbReference>
<organism evidence="7 8">
    <name type="scientific">Ascaris lumbricoides</name>
    <name type="common">Giant roundworm</name>
    <dbReference type="NCBI Taxonomy" id="6252"/>
    <lineage>
        <taxon>Eukaryota</taxon>
        <taxon>Metazoa</taxon>
        <taxon>Ecdysozoa</taxon>
        <taxon>Nematoda</taxon>
        <taxon>Chromadorea</taxon>
        <taxon>Rhabditida</taxon>
        <taxon>Spirurina</taxon>
        <taxon>Ascaridomorpha</taxon>
        <taxon>Ascaridoidea</taxon>
        <taxon>Ascarididae</taxon>
        <taxon>Ascaris</taxon>
    </lineage>
</organism>
<name>A0A0M3HVV7_ASCLU</name>
<keyword evidence="3" id="KW-0547">Nucleotide-binding</keyword>
<dbReference type="InterPro" id="IPR027417">
    <property type="entry name" value="P-loop_NTPase"/>
</dbReference>
<evidence type="ECO:0000256" key="4">
    <source>
        <dbReference type="ARBA" id="ARBA00022801"/>
    </source>
</evidence>
<evidence type="ECO:0000256" key="6">
    <source>
        <dbReference type="ARBA" id="ARBA00023136"/>
    </source>
</evidence>
<dbReference type="SMART" id="SM00173">
    <property type="entry name" value="RAS"/>
    <property type="match status" value="1"/>
</dbReference>
<evidence type="ECO:0000256" key="2">
    <source>
        <dbReference type="ARBA" id="ARBA00022475"/>
    </source>
</evidence>
<keyword evidence="6" id="KW-0472">Membrane</keyword>
<dbReference type="GO" id="GO:0005886">
    <property type="term" value="C:plasma membrane"/>
    <property type="evidence" value="ECO:0007669"/>
    <property type="project" value="UniProtKB-SubCell"/>
</dbReference>
<dbReference type="GO" id="GO:0007165">
    <property type="term" value="P:signal transduction"/>
    <property type="evidence" value="ECO:0007669"/>
    <property type="project" value="InterPro"/>
</dbReference>
<dbReference type="Proteomes" id="UP000036681">
    <property type="component" value="Unplaced"/>
</dbReference>
<dbReference type="InterPro" id="IPR005225">
    <property type="entry name" value="Small_GTP-bd"/>
</dbReference>
<dbReference type="PROSITE" id="PS51419">
    <property type="entry name" value="RAB"/>
    <property type="match status" value="1"/>
</dbReference>
<dbReference type="GO" id="GO:0003924">
    <property type="term" value="F:GTPase activity"/>
    <property type="evidence" value="ECO:0007669"/>
    <property type="project" value="InterPro"/>
</dbReference>
<keyword evidence="7" id="KW-1185">Reference proteome</keyword>
<keyword evidence="5" id="KW-0342">GTP-binding</keyword>
<dbReference type="InterPro" id="IPR020849">
    <property type="entry name" value="Small_GTPase_Ras-type"/>
</dbReference>
<evidence type="ECO:0000313" key="8">
    <source>
        <dbReference type="WBParaSite" id="ALUE_0000715901-mRNA-1"/>
    </source>
</evidence>
<dbReference type="PRINTS" id="PR00449">
    <property type="entry name" value="RASTRNSFRMNG"/>
</dbReference>
<protein>
    <submittedName>
        <fullName evidence="8">Ras family protein</fullName>
    </submittedName>
</protein>
<reference evidence="8" key="1">
    <citation type="submission" date="2017-02" db="UniProtKB">
        <authorList>
            <consortium name="WormBaseParasite"/>
        </authorList>
    </citation>
    <scope>IDENTIFICATION</scope>
</reference>
<dbReference type="AlphaFoldDB" id="A0A0M3HVV7"/>
<accession>A0A0M3HVV7</accession>
<sequence length="192" mass="21788">MRHYKIVVLGDGGVGKSALTAQLVRGAYLGRYDPTIEDSFRKQIEVEGRSAALEILDTAGTEQFAAMRDLYMKHGDGFVIVYSVTDAKSLAGTTNIFQNLIRIRQRYHFPLILVGNKCDDSENRQVLLWEGEQVAAHFNSTFCEASAKANIHVFEIFEDIIKQIRSEESVMLSKHNEKRWYPVNDQSSCCFM</sequence>
<dbReference type="NCBIfam" id="TIGR00231">
    <property type="entry name" value="small_GTP"/>
    <property type="match status" value="1"/>
</dbReference>
<evidence type="ECO:0000256" key="5">
    <source>
        <dbReference type="ARBA" id="ARBA00023134"/>
    </source>
</evidence>
<dbReference type="GO" id="GO:0061118">
    <property type="term" value="P:regulation of positive chemotaxis to cAMP"/>
    <property type="evidence" value="ECO:0007669"/>
    <property type="project" value="UniProtKB-ARBA"/>
</dbReference>
<dbReference type="Pfam" id="PF00071">
    <property type="entry name" value="Ras"/>
    <property type="match status" value="1"/>
</dbReference>
<dbReference type="PANTHER" id="PTHR24070">
    <property type="entry name" value="RAS, DI-RAS, AND RHEB FAMILY MEMBERS OF SMALL GTPASE SUPERFAMILY"/>
    <property type="match status" value="1"/>
</dbReference>
<dbReference type="GO" id="GO:0005525">
    <property type="term" value="F:GTP binding"/>
    <property type="evidence" value="ECO:0007669"/>
    <property type="project" value="UniProtKB-KW"/>
</dbReference>
<dbReference type="Gene3D" id="3.40.50.300">
    <property type="entry name" value="P-loop containing nucleotide triphosphate hydrolases"/>
    <property type="match status" value="1"/>
</dbReference>
<evidence type="ECO:0000256" key="3">
    <source>
        <dbReference type="ARBA" id="ARBA00022741"/>
    </source>
</evidence>
<dbReference type="InterPro" id="IPR001806">
    <property type="entry name" value="Small_GTPase"/>
</dbReference>
<proteinExistence type="predicted"/>
<dbReference type="PROSITE" id="PS51421">
    <property type="entry name" value="RAS"/>
    <property type="match status" value="1"/>
</dbReference>
<comment type="subcellular location">
    <subcellularLocation>
        <location evidence="1">Cell membrane</location>
    </subcellularLocation>
</comment>
<dbReference type="WBParaSite" id="ALUE_0000715901-mRNA-1">
    <property type="protein sequence ID" value="ALUE_0000715901-mRNA-1"/>
    <property type="gene ID" value="ALUE_0000715901"/>
</dbReference>
<evidence type="ECO:0000313" key="7">
    <source>
        <dbReference type="Proteomes" id="UP000036681"/>
    </source>
</evidence>
<keyword evidence="2" id="KW-1003">Cell membrane</keyword>
<dbReference type="SMART" id="SM00174">
    <property type="entry name" value="RHO"/>
    <property type="match status" value="1"/>
</dbReference>
<dbReference type="SUPFAM" id="SSF52540">
    <property type="entry name" value="P-loop containing nucleoside triphosphate hydrolases"/>
    <property type="match status" value="1"/>
</dbReference>
<keyword evidence="4" id="KW-0378">Hydrolase</keyword>
<evidence type="ECO:0000256" key="1">
    <source>
        <dbReference type="ARBA" id="ARBA00004236"/>
    </source>
</evidence>
<dbReference type="FunFam" id="3.40.50.300:FF:001763">
    <property type="entry name" value="Ras family gtpase"/>
    <property type="match status" value="1"/>
</dbReference>